<evidence type="ECO:0000256" key="7">
    <source>
        <dbReference type="ARBA" id="ARBA00022667"/>
    </source>
</evidence>
<evidence type="ECO:0008006" key="18">
    <source>
        <dbReference type="Google" id="ProtNLM"/>
    </source>
</evidence>
<keyword evidence="9" id="KW-0547">Nucleotide-binding</keyword>
<dbReference type="Gene3D" id="1.10.8.430">
    <property type="entry name" value="Helical domain of apoptotic protease-activating factors"/>
    <property type="match status" value="1"/>
</dbReference>
<evidence type="ECO:0000256" key="13">
    <source>
        <dbReference type="ARBA" id="ARBA00023136"/>
    </source>
</evidence>
<protein>
    <recommendedName>
        <fullName evidence="18">NB-ARC domain-containing protein</fullName>
    </recommendedName>
</protein>
<evidence type="ECO:0000256" key="11">
    <source>
        <dbReference type="ARBA" id="ARBA00022840"/>
    </source>
</evidence>
<evidence type="ECO:0000313" key="16">
    <source>
        <dbReference type="EMBL" id="MCD7454402.1"/>
    </source>
</evidence>
<comment type="caution">
    <text evidence="16">The sequence shown here is derived from an EMBL/GenBank/DDBJ whole genome shotgun (WGS) entry which is preliminary data.</text>
</comment>
<organism evidence="16 17">
    <name type="scientific">Datura stramonium</name>
    <name type="common">Jimsonweed</name>
    <name type="synonym">Common thornapple</name>
    <dbReference type="NCBI Taxonomy" id="4076"/>
    <lineage>
        <taxon>Eukaryota</taxon>
        <taxon>Viridiplantae</taxon>
        <taxon>Streptophyta</taxon>
        <taxon>Embryophyta</taxon>
        <taxon>Tracheophyta</taxon>
        <taxon>Spermatophyta</taxon>
        <taxon>Magnoliopsida</taxon>
        <taxon>eudicotyledons</taxon>
        <taxon>Gunneridae</taxon>
        <taxon>Pentapetalae</taxon>
        <taxon>asterids</taxon>
        <taxon>lamiids</taxon>
        <taxon>Solanales</taxon>
        <taxon>Solanaceae</taxon>
        <taxon>Solanoideae</taxon>
        <taxon>Datureae</taxon>
        <taxon>Datura</taxon>
    </lineage>
</organism>
<dbReference type="InterPro" id="IPR002182">
    <property type="entry name" value="NB-ARC"/>
</dbReference>
<name>A0ABS8S6M0_DATST</name>
<dbReference type="InterPro" id="IPR058922">
    <property type="entry name" value="WHD_DRP"/>
</dbReference>
<dbReference type="InterPro" id="IPR032675">
    <property type="entry name" value="LRR_dom_sf"/>
</dbReference>
<keyword evidence="12" id="KW-0175">Coiled coil</keyword>
<keyword evidence="17" id="KW-1185">Reference proteome</keyword>
<keyword evidence="8" id="KW-0677">Repeat</keyword>
<dbReference type="PANTHER" id="PTHR23155:SF1152">
    <property type="entry name" value="AAA+ ATPASE DOMAIN-CONTAINING PROTEIN"/>
    <property type="match status" value="1"/>
</dbReference>
<evidence type="ECO:0000256" key="5">
    <source>
        <dbReference type="ARBA" id="ARBA00022490"/>
    </source>
</evidence>
<keyword evidence="7" id="KW-0381">Hypersensitive response</keyword>
<evidence type="ECO:0000313" key="17">
    <source>
        <dbReference type="Proteomes" id="UP000823775"/>
    </source>
</evidence>
<dbReference type="Gene3D" id="1.10.10.10">
    <property type="entry name" value="Winged helix-like DNA-binding domain superfamily/Winged helix DNA-binding domain"/>
    <property type="match status" value="1"/>
</dbReference>
<feature type="domain" description="NB-ARC" evidence="14">
    <location>
        <begin position="218"/>
        <end position="385"/>
    </location>
</feature>
<dbReference type="InterPro" id="IPR044974">
    <property type="entry name" value="Disease_R_plants"/>
</dbReference>
<evidence type="ECO:0000256" key="9">
    <source>
        <dbReference type="ARBA" id="ARBA00022741"/>
    </source>
</evidence>
<sequence length="916" mass="105538">MDEANKALEFLLENLELLSEKPCSLPCKLYGTLLQFSLPKLEIQDQERRDSEGAYATTIRCLCNIRRQHLITSLKGLVHVFLFGWLAAKHRSSFLSSNERAHVVALCEDIRVIRSIFTRSHEARIENQQLKFLNHEARYWTCMALDATDNFLLGIYFSPLSSELALFRDYFNSLRRALSRMYFSDPSYCPIQVVTEGDSSSHASNRAISEGELMVGLEKVTNEILGRLFSHDKQREVISIVGMAGIGKTALAQNLYNNQDVASNFSFIAWTTVSQTFQKKNILCDLLDNIVDRHTLSTMHEGDLADKLRKHLYGKKYLIFIDDVWHDEVWDELEICFPDNNNRSRILMITQIKEVANLCKSPVNLSLLGQVESWTLFCHKAFRRKRCPPMLEVVAREIVKRCGGLPLAIVVIARLLAKKKMTVTSWSQFAESMDAHHDDQEALDQFMGTLALSYEHLPFRLKLCFLYFAIFPEDYAIPIKRLILSWIAEGYVEKVENKSLEEVARSYLMDLIDRNLVIVSKKRSNGEVKACSVHDMLRDLCKKIMEKESFRVLHLYEWVHDNRSLTLKCWTPDPFGHVICGHSHCSCGAFHEGTCAPYMRILLLSGTILSLYRLLRVLDLDDVIFPIFPTLTLQLTHLKYLALHVQRVGRRKLQIDSLWNLETFILRYGGETDLILQQGIWKMAKLRHVYVYPSFEIEMPWSCFFNYLVLHDMHTMTTLKCSSRIQDVLARIPNLRKLGIYLNEKDSFFLPDFSGLKHLETLEINWFTTLYNKVPVGIPDPRTFPPNVKKLTLTTGYLDWKDMKIIGLLPNLEVLKVRYNCFSGPVWETCDGGFCNLKFLELCDLDIKQWISSGCDHFPSLQFLVEIQKLQLEMGASDQLQLFTGDNAIGYHDLETAMSSQIELTHVISCSLFLSC</sequence>
<dbReference type="SUPFAM" id="SSF52058">
    <property type="entry name" value="L domain-like"/>
    <property type="match status" value="1"/>
</dbReference>
<evidence type="ECO:0000256" key="2">
    <source>
        <dbReference type="ARBA" id="ARBA00004170"/>
    </source>
</evidence>
<evidence type="ECO:0000256" key="4">
    <source>
        <dbReference type="ARBA" id="ARBA00008894"/>
    </source>
</evidence>
<dbReference type="PRINTS" id="PR00364">
    <property type="entry name" value="DISEASERSIST"/>
</dbReference>
<reference evidence="16 17" key="1">
    <citation type="journal article" date="2021" name="BMC Genomics">
        <title>Datura genome reveals duplications of psychoactive alkaloid biosynthetic genes and high mutation rate following tissue culture.</title>
        <authorList>
            <person name="Rajewski A."/>
            <person name="Carter-House D."/>
            <person name="Stajich J."/>
            <person name="Litt A."/>
        </authorList>
    </citation>
    <scope>NUCLEOTIDE SEQUENCE [LARGE SCALE GENOMIC DNA]</scope>
    <source>
        <strain evidence="16">AR-01</strain>
    </source>
</reference>
<dbReference type="Pfam" id="PF23559">
    <property type="entry name" value="WHD_DRP"/>
    <property type="match status" value="1"/>
</dbReference>
<dbReference type="SUPFAM" id="SSF52540">
    <property type="entry name" value="P-loop containing nucleoside triphosphate hydrolases"/>
    <property type="match status" value="1"/>
</dbReference>
<evidence type="ECO:0000256" key="6">
    <source>
        <dbReference type="ARBA" id="ARBA00022614"/>
    </source>
</evidence>
<evidence type="ECO:0000256" key="10">
    <source>
        <dbReference type="ARBA" id="ARBA00022821"/>
    </source>
</evidence>
<evidence type="ECO:0000256" key="8">
    <source>
        <dbReference type="ARBA" id="ARBA00022737"/>
    </source>
</evidence>
<keyword evidence="6" id="KW-0433">Leucine-rich repeat</keyword>
<evidence type="ECO:0000259" key="14">
    <source>
        <dbReference type="Pfam" id="PF00931"/>
    </source>
</evidence>
<comment type="function">
    <text evidence="1">Confers resistance to late blight (Phytophthora infestans) races carrying the avirulence gene Avr1. Resistance proteins guard the plant against pathogens that contain an appropriate avirulence protein via an indirect interaction with this avirulence protein. That triggers a defense system including the hypersensitive response, which restricts the pathogen growth.</text>
</comment>
<evidence type="ECO:0000256" key="12">
    <source>
        <dbReference type="ARBA" id="ARBA00023054"/>
    </source>
</evidence>
<dbReference type="InterPro" id="IPR042197">
    <property type="entry name" value="Apaf_helical"/>
</dbReference>
<comment type="subcellular location">
    <subcellularLocation>
        <location evidence="3">Cytoplasm</location>
    </subcellularLocation>
    <subcellularLocation>
        <location evidence="2">Membrane</location>
        <topology evidence="2">Peripheral membrane protein</topology>
    </subcellularLocation>
</comment>
<evidence type="ECO:0000256" key="1">
    <source>
        <dbReference type="ARBA" id="ARBA00002074"/>
    </source>
</evidence>
<keyword evidence="10" id="KW-0611">Plant defense</keyword>
<dbReference type="EMBL" id="JACEIK010000301">
    <property type="protein sequence ID" value="MCD7454402.1"/>
    <property type="molecule type" value="Genomic_DNA"/>
</dbReference>
<gene>
    <name evidence="16" type="ORF">HAX54_024801</name>
</gene>
<proteinExistence type="inferred from homology"/>
<dbReference type="Gene3D" id="3.80.10.10">
    <property type="entry name" value="Ribonuclease Inhibitor"/>
    <property type="match status" value="1"/>
</dbReference>
<evidence type="ECO:0000256" key="3">
    <source>
        <dbReference type="ARBA" id="ARBA00004496"/>
    </source>
</evidence>
<keyword evidence="5" id="KW-0963">Cytoplasm</keyword>
<dbReference type="Gene3D" id="3.40.50.300">
    <property type="entry name" value="P-loop containing nucleotide triphosphate hydrolases"/>
    <property type="match status" value="1"/>
</dbReference>
<evidence type="ECO:0000259" key="15">
    <source>
        <dbReference type="Pfam" id="PF23559"/>
    </source>
</evidence>
<dbReference type="InterPro" id="IPR027417">
    <property type="entry name" value="P-loop_NTPase"/>
</dbReference>
<dbReference type="PANTHER" id="PTHR23155">
    <property type="entry name" value="DISEASE RESISTANCE PROTEIN RP"/>
    <property type="match status" value="1"/>
</dbReference>
<dbReference type="InterPro" id="IPR036388">
    <property type="entry name" value="WH-like_DNA-bd_sf"/>
</dbReference>
<keyword evidence="13" id="KW-0472">Membrane</keyword>
<dbReference type="Proteomes" id="UP000823775">
    <property type="component" value="Unassembled WGS sequence"/>
</dbReference>
<accession>A0ABS8S6M0</accession>
<keyword evidence="11" id="KW-0067">ATP-binding</keyword>
<feature type="domain" description="Disease resistance protein winged helix" evidence="15">
    <location>
        <begin position="470"/>
        <end position="541"/>
    </location>
</feature>
<dbReference type="Pfam" id="PF00931">
    <property type="entry name" value="NB-ARC"/>
    <property type="match status" value="1"/>
</dbReference>
<comment type="similarity">
    <text evidence="4">Belongs to the disease resistance NB-LRR family.</text>
</comment>